<name>A0A645D3L4_9ZZZZ</name>
<dbReference type="AlphaFoldDB" id="A0A645D3L4"/>
<evidence type="ECO:0000313" key="1">
    <source>
        <dbReference type="EMBL" id="MPM83765.1"/>
    </source>
</evidence>
<sequence>MVNDTIMLRCSPAVFAHHSKPVSIVNQYAELVSLFEFNDFVKYSKVAGHSIDTLGNQQYAAACLCNQFGCPGQRFFAFFYVVVRVNNPLSHVQPDAIHYTRVGFGIIYNDVVPVDKGINCGNHSLVAKVKQVGIFLEFEVCKLSLQLFV</sequence>
<proteinExistence type="predicted"/>
<accession>A0A645D3L4</accession>
<comment type="caution">
    <text evidence="1">The sequence shown here is derived from an EMBL/GenBank/DDBJ whole genome shotgun (WGS) entry which is preliminary data.</text>
</comment>
<reference evidence="1" key="1">
    <citation type="submission" date="2019-08" db="EMBL/GenBank/DDBJ databases">
        <authorList>
            <person name="Kucharzyk K."/>
            <person name="Murdoch R.W."/>
            <person name="Higgins S."/>
            <person name="Loffler F."/>
        </authorList>
    </citation>
    <scope>NUCLEOTIDE SEQUENCE</scope>
</reference>
<gene>
    <name evidence="1" type="ORF">SDC9_130834</name>
</gene>
<protein>
    <submittedName>
        <fullName evidence="1">Uncharacterized protein</fullName>
    </submittedName>
</protein>
<organism evidence="1">
    <name type="scientific">bioreactor metagenome</name>
    <dbReference type="NCBI Taxonomy" id="1076179"/>
    <lineage>
        <taxon>unclassified sequences</taxon>
        <taxon>metagenomes</taxon>
        <taxon>ecological metagenomes</taxon>
    </lineage>
</organism>
<dbReference type="EMBL" id="VSSQ01032489">
    <property type="protein sequence ID" value="MPM83765.1"/>
    <property type="molecule type" value="Genomic_DNA"/>
</dbReference>